<evidence type="ECO:0000313" key="11">
    <source>
        <dbReference type="EMBL" id="GJQ12576.1"/>
    </source>
</evidence>
<feature type="region of interest" description="Disordered" evidence="9">
    <location>
        <begin position="282"/>
        <end position="350"/>
    </location>
</feature>
<evidence type="ECO:0000256" key="9">
    <source>
        <dbReference type="SAM" id="MobiDB-lite"/>
    </source>
</evidence>
<name>A0A9C7PXU5_9RHOD</name>
<keyword evidence="6 8" id="KW-0539">Nucleus</keyword>
<dbReference type="InterPro" id="IPR036612">
    <property type="entry name" value="KH_dom_type_1_sf"/>
</dbReference>
<dbReference type="InterPro" id="IPR048548">
    <property type="entry name" value="KRR1-like_KH2"/>
</dbReference>
<feature type="region of interest" description="Disordered" evidence="9">
    <location>
        <begin position="237"/>
        <end position="270"/>
    </location>
</feature>
<comment type="function">
    <text evidence="8">Required for 40S ribosome biogenesis. Involved in nucleolar processing of pre-18S ribosomal RNA and ribosome assembly.</text>
</comment>
<feature type="compositionally biased region" description="Basic residues" evidence="9">
    <location>
        <begin position="237"/>
        <end position="253"/>
    </location>
</feature>
<feature type="domain" description="K Homology" evidence="10">
    <location>
        <begin position="131"/>
        <end position="203"/>
    </location>
</feature>
<dbReference type="Pfam" id="PF17903">
    <property type="entry name" value="KH_KRR1_1st"/>
    <property type="match status" value="1"/>
</dbReference>
<comment type="similarity">
    <text evidence="2 8">Belongs to the KRR1 family.</text>
</comment>
<evidence type="ECO:0000256" key="8">
    <source>
        <dbReference type="PIRNR" id="PIRNR006515"/>
    </source>
</evidence>
<feature type="compositionally biased region" description="Polar residues" evidence="9">
    <location>
        <begin position="323"/>
        <end position="337"/>
    </location>
</feature>
<dbReference type="CDD" id="cd22393">
    <property type="entry name" value="KH-I_KRR1_rpt1"/>
    <property type="match status" value="1"/>
</dbReference>
<dbReference type="SUPFAM" id="SSF54791">
    <property type="entry name" value="Eukaryotic type KH-domain (KH-domain type I)"/>
    <property type="match status" value="1"/>
</dbReference>
<dbReference type="SMART" id="SM00322">
    <property type="entry name" value="KH"/>
    <property type="match status" value="1"/>
</dbReference>
<reference evidence="11" key="2">
    <citation type="submission" date="2022-01" db="EMBL/GenBank/DDBJ databases">
        <authorList>
            <person name="Hirooka S."/>
            <person name="Miyagishima S.Y."/>
        </authorList>
    </citation>
    <scope>NUCLEOTIDE SEQUENCE</scope>
    <source>
        <strain evidence="11">NBRC 102759</strain>
    </source>
</reference>
<keyword evidence="4 8" id="KW-0698">rRNA processing</keyword>
<organism evidence="11 12">
    <name type="scientific">Galdieria partita</name>
    <dbReference type="NCBI Taxonomy" id="83374"/>
    <lineage>
        <taxon>Eukaryota</taxon>
        <taxon>Rhodophyta</taxon>
        <taxon>Bangiophyceae</taxon>
        <taxon>Galdieriales</taxon>
        <taxon>Galdieriaceae</taxon>
        <taxon>Galdieria</taxon>
    </lineage>
</organism>
<evidence type="ECO:0000256" key="2">
    <source>
        <dbReference type="ARBA" id="ARBA00009344"/>
    </source>
</evidence>
<dbReference type="InterPro" id="IPR041174">
    <property type="entry name" value="KRR1-like_KH1"/>
</dbReference>
<evidence type="ECO:0000313" key="12">
    <source>
        <dbReference type="Proteomes" id="UP001061958"/>
    </source>
</evidence>
<dbReference type="FunFam" id="3.30.1370.10:FF:000014">
    <property type="entry name" value="KRR1 small subunit processome component"/>
    <property type="match status" value="1"/>
</dbReference>
<evidence type="ECO:0000256" key="6">
    <source>
        <dbReference type="ARBA" id="ARBA00023242"/>
    </source>
</evidence>
<gene>
    <name evidence="11" type="ORF">GpartN1_g4367.t1</name>
</gene>
<dbReference type="InterPro" id="IPR024166">
    <property type="entry name" value="rRNA_assembly_KRR1"/>
</dbReference>
<dbReference type="GO" id="GO:0006364">
    <property type="term" value="P:rRNA processing"/>
    <property type="evidence" value="ECO:0007669"/>
    <property type="project" value="UniProtKB-KW"/>
</dbReference>
<dbReference type="PIRSF" id="PIRSF006515">
    <property type="entry name" value="KRR1"/>
    <property type="match status" value="1"/>
</dbReference>
<evidence type="ECO:0000256" key="3">
    <source>
        <dbReference type="ARBA" id="ARBA00022517"/>
    </source>
</evidence>
<proteinExistence type="inferred from homology"/>
<dbReference type="Pfam" id="PF21800">
    <property type="entry name" value="KH_KRR1_2nd"/>
    <property type="match status" value="1"/>
</dbReference>
<feature type="compositionally biased region" description="Basic and acidic residues" evidence="9">
    <location>
        <begin position="297"/>
        <end position="315"/>
    </location>
</feature>
<keyword evidence="3 8" id="KW-0690">Ribosome biogenesis</keyword>
<comment type="subunit">
    <text evidence="8">Component of the ribosomal small subunit (SSU) processome.</text>
</comment>
<dbReference type="FunFam" id="3.30.1370.10:FF:000011">
    <property type="entry name" value="KRR1 small subunit processome component"/>
    <property type="match status" value="1"/>
</dbReference>
<sequence length="350" mass="41559">MSREFNSAKDVQLKKNKYRKDKPWDSEDIDHWKVEEFTPEKSSFPFLEESSFSTLFPQYRESYLRQIWPTVTKSLDTYAIACELDLVQGAMVVRTTGKTWDPYIIFKARDLIKLLARSVPVQQALKILQDDVQCDIIKISNFTRNKERFVKRRQRLIGSNGATLKAIELLTQCYVLVQGSTVAAMGSYKGLKQVRRIVEDCMRNIHPIYNIKTLMIKRELAKDPVLSKESWDRFLPKFKKKNPKKKRKVPKHGKKDEDDNPFPPPQLPRKIDLEIESGEYFLHEKQKQLRQRRERKKREEEKQAEKRKQKEREYIPPEEDNVNDSQVYKQMETNNTIIRKKKHRTEHSST</sequence>
<dbReference type="Gene3D" id="3.30.1370.10">
    <property type="entry name" value="K Homology domain, type 1"/>
    <property type="match status" value="2"/>
</dbReference>
<accession>A0A9C7PXU5</accession>
<dbReference type="GO" id="GO:0003723">
    <property type="term" value="F:RNA binding"/>
    <property type="evidence" value="ECO:0007669"/>
    <property type="project" value="UniProtKB-KW"/>
</dbReference>
<dbReference type="InterPro" id="IPR004087">
    <property type="entry name" value="KH_dom"/>
</dbReference>
<evidence type="ECO:0000256" key="4">
    <source>
        <dbReference type="ARBA" id="ARBA00022552"/>
    </source>
</evidence>
<feature type="compositionally biased region" description="Basic residues" evidence="9">
    <location>
        <begin position="338"/>
        <end position="350"/>
    </location>
</feature>
<dbReference type="InterPro" id="IPR048549">
    <property type="entry name" value="KRR1-like_KH2_euk"/>
</dbReference>
<evidence type="ECO:0000256" key="7">
    <source>
        <dbReference type="ARBA" id="ARBA00023274"/>
    </source>
</evidence>
<dbReference type="Proteomes" id="UP001061958">
    <property type="component" value="Unassembled WGS sequence"/>
</dbReference>
<keyword evidence="7 8" id="KW-0687">Ribonucleoprotein</keyword>
<evidence type="ECO:0000259" key="10">
    <source>
        <dbReference type="SMART" id="SM00322"/>
    </source>
</evidence>
<evidence type="ECO:0000256" key="1">
    <source>
        <dbReference type="ARBA" id="ARBA00004604"/>
    </source>
</evidence>
<dbReference type="EMBL" id="BQMJ01000034">
    <property type="protein sequence ID" value="GJQ12576.1"/>
    <property type="molecule type" value="Genomic_DNA"/>
</dbReference>
<dbReference type="CDD" id="cd22394">
    <property type="entry name" value="KH-I_KRR1_rpt2"/>
    <property type="match status" value="1"/>
</dbReference>
<dbReference type="OrthoDB" id="441223at2759"/>
<comment type="subcellular location">
    <subcellularLocation>
        <location evidence="1 8">Nucleus</location>
        <location evidence="1 8">Nucleolus</location>
    </subcellularLocation>
</comment>
<protein>
    <recommendedName>
        <fullName evidence="8">KRR1 small subunit processome component</fullName>
    </recommendedName>
    <alternativeName>
        <fullName evidence="8">KRR-R motif-containing protein 1</fullName>
    </alternativeName>
</protein>
<keyword evidence="12" id="KW-1185">Reference proteome</keyword>
<comment type="caution">
    <text evidence="11">The sequence shown here is derived from an EMBL/GenBank/DDBJ whole genome shotgun (WGS) entry which is preliminary data.</text>
</comment>
<keyword evidence="5 8" id="KW-0694">RNA-binding</keyword>
<dbReference type="InterPro" id="IPR048550">
    <property type="entry name" value="KRR1-like_KH1_euk"/>
</dbReference>
<evidence type="ECO:0000256" key="5">
    <source>
        <dbReference type="ARBA" id="ARBA00022884"/>
    </source>
</evidence>
<reference evidence="11" key="1">
    <citation type="journal article" date="2022" name="Proc. Natl. Acad. Sci. U.S.A.">
        <title>Life cycle and functional genomics of the unicellular red alga Galdieria for elucidating algal and plant evolution and industrial use.</title>
        <authorList>
            <person name="Hirooka S."/>
            <person name="Itabashi T."/>
            <person name="Ichinose T.M."/>
            <person name="Onuma R."/>
            <person name="Fujiwara T."/>
            <person name="Yamashita S."/>
            <person name="Jong L.W."/>
            <person name="Tomita R."/>
            <person name="Iwane A.H."/>
            <person name="Miyagishima S.Y."/>
        </authorList>
    </citation>
    <scope>NUCLEOTIDE SEQUENCE</scope>
    <source>
        <strain evidence="11">NBRC 102759</strain>
    </source>
</reference>
<dbReference type="PANTHER" id="PTHR12581:SF0">
    <property type="entry name" value="KRR1 SMALL SUBUNIT PROCESSOME COMPONENT HOMOLOG"/>
    <property type="match status" value="1"/>
</dbReference>
<dbReference type="AlphaFoldDB" id="A0A9C7PXU5"/>
<dbReference type="GO" id="GO:0032040">
    <property type="term" value="C:small-subunit processome"/>
    <property type="evidence" value="ECO:0007669"/>
    <property type="project" value="TreeGrafter"/>
</dbReference>
<dbReference type="PANTHER" id="PTHR12581">
    <property type="entry name" value="HIV-1 REV BINDING PROTEIN 2, 3"/>
    <property type="match status" value="1"/>
</dbReference>